<name>A0AA39MGB1_9AGAR</name>
<sequence length="280" mass="30630">MIWDVRLFTGISVRRSGAQKQWFAILYHKACHNMEASFGDPAYSLQLLVTSSFESALMIRGQLPLDHDVYFNGAAKDAKSVASALGHVSDSRRGIFFQALKGYQKSSCFSVEMKKILTRKKPRIMNQAFCDGSYTSGDTCLSWHRLYRQAAEESIVLGLNTAYYYARTIWIRGRGVSLPTMSGAQNYTATQDSNQGIVDGLPAGRQPSPQPVTLDTVVDRDATGESGPTQELPGVTSKDVHQSTGKPGSGMSSKELRHDGQPGRKKEGLGLEARWGTGGQ</sequence>
<keyword evidence="3" id="KW-1185">Reference proteome</keyword>
<protein>
    <submittedName>
        <fullName evidence="2">Uncharacterized protein</fullName>
    </submittedName>
</protein>
<feature type="region of interest" description="Disordered" evidence="1">
    <location>
        <begin position="187"/>
        <end position="280"/>
    </location>
</feature>
<accession>A0AA39MGB1</accession>
<reference evidence="2" key="1">
    <citation type="submission" date="2023-06" db="EMBL/GenBank/DDBJ databases">
        <authorList>
            <consortium name="Lawrence Berkeley National Laboratory"/>
            <person name="Ahrendt S."/>
            <person name="Sahu N."/>
            <person name="Indic B."/>
            <person name="Wong-Bajracharya J."/>
            <person name="Merenyi Z."/>
            <person name="Ke H.-M."/>
            <person name="Monk M."/>
            <person name="Kocsube S."/>
            <person name="Drula E."/>
            <person name="Lipzen A."/>
            <person name="Balint B."/>
            <person name="Henrissat B."/>
            <person name="Andreopoulos B."/>
            <person name="Martin F.M."/>
            <person name="Harder C.B."/>
            <person name="Rigling D."/>
            <person name="Ford K.L."/>
            <person name="Foster G.D."/>
            <person name="Pangilinan J."/>
            <person name="Papanicolaou A."/>
            <person name="Barry K."/>
            <person name="LaButti K."/>
            <person name="Viragh M."/>
            <person name="Koriabine M."/>
            <person name="Yan M."/>
            <person name="Riley R."/>
            <person name="Champramary S."/>
            <person name="Plett K.L."/>
            <person name="Tsai I.J."/>
            <person name="Slot J."/>
            <person name="Sipos G."/>
            <person name="Plett J."/>
            <person name="Nagy L.G."/>
            <person name="Grigoriev I.V."/>
        </authorList>
    </citation>
    <scope>NUCLEOTIDE SEQUENCE</scope>
    <source>
        <strain evidence="2">FPL87.14</strain>
    </source>
</reference>
<comment type="caution">
    <text evidence="2">The sequence shown here is derived from an EMBL/GenBank/DDBJ whole genome shotgun (WGS) entry which is preliminary data.</text>
</comment>
<evidence type="ECO:0000313" key="2">
    <source>
        <dbReference type="EMBL" id="KAK0432783.1"/>
    </source>
</evidence>
<gene>
    <name evidence="2" type="ORF">EV421DRAFT_1742051</name>
</gene>
<feature type="compositionally biased region" description="Polar residues" evidence="1">
    <location>
        <begin position="187"/>
        <end position="196"/>
    </location>
</feature>
<dbReference type="AlphaFoldDB" id="A0AA39MGB1"/>
<dbReference type="Proteomes" id="UP001175226">
    <property type="component" value="Unassembled WGS sequence"/>
</dbReference>
<dbReference type="EMBL" id="JAUEPT010000089">
    <property type="protein sequence ID" value="KAK0432783.1"/>
    <property type="molecule type" value="Genomic_DNA"/>
</dbReference>
<proteinExistence type="predicted"/>
<feature type="compositionally biased region" description="Basic and acidic residues" evidence="1">
    <location>
        <begin position="254"/>
        <end position="269"/>
    </location>
</feature>
<evidence type="ECO:0000256" key="1">
    <source>
        <dbReference type="SAM" id="MobiDB-lite"/>
    </source>
</evidence>
<organism evidence="2 3">
    <name type="scientific">Armillaria borealis</name>
    <dbReference type="NCBI Taxonomy" id="47425"/>
    <lineage>
        <taxon>Eukaryota</taxon>
        <taxon>Fungi</taxon>
        <taxon>Dikarya</taxon>
        <taxon>Basidiomycota</taxon>
        <taxon>Agaricomycotina</taxon>
        <taxon>Agaricomycetes</taxon>
        <taxon>Agaricomycetidae</taxon>
        <taxon>Agaricales</taxon>
        <taxon>Marasmiineae</taxon>
        <taxon>Physalacriaceae</taxon>
        <taxon>Armillaria</taxon>
    </lineage>
</organism>
<evidence type="ECO:0000313" key="3">
    <source>
        <dbReference type="Proteomes" id="UP001175226"/>
    </source>
</evidence>
<feature type="compositionally biased region" description="Polar residues" evidence="1">
    <location>
        <begin position="242"/>
        <end position="252"/>
    </location>
</feature>